<name>A0ABZ3CX57_9GAMM</name>
<feature type="transmembrane region" description="Helical" evidence="6">
    <location>
        <begin position="82"/>
        <end position="99"/>
    </location>
</feature>
<dbReference type="PROSITE" id="PS50850">
    <property type="entry name" value="MFS"/>
    <property type="match status" value="1"/>
</dbReference>
<gene>
    <name evidence="8" type="ORF">AAGT95_07220</name>
</gene>
<evidence type="ECO:0000256" key="5">
    <source>
        <dbReference type="ARBA" id="ARBA00023136"/>
    </source>
</evidence>
<feature type="transmembrane region" description="Helical" evidence="6">
    <location>
        <begin position="314"/>
        <end position="332"/>
    </location>
</feature>
<keyword evidence="9" id="KW-1185">Reference proteome</keyword>
<evidence type="ECO:0000256" key="4">
    <source>
        <dbReference type="ARBA" id="ARBA00022989"/>
    </source>
</evidence>
<evidence type="ECO:0000313" key="8">
    <source>
        <dbReference type="EMBL" id="XAD55763.1"/>
    </source>
</evidence>
<feature type="transmembrane region" description="Helical" evidence="6">
    <location>
        <begin position="382"/>
        <end position="401"/>
    </location>
</feature>
<dbReference type="InterPro" id="IPR020846">
    <property type="entry name" value="MFS_dom"/>
</dbReference>
<feature type="transmembrane region" description="Helical" evidence="6">
    <location>
        <begin position="12"/>
        <end position="32"/>
    </location>
</feature>
<keyword evidence="3 6" id="KW-0812">Transmembrane</keyword>
<dbReference type="SUPFAM" id="SSF103473">
    <property type="entry name" value="MFS general substrate transporter"/>
    <property type="match status" value="1"/>
</dbReference>
<dbReference type="EMBL" id="CP151919">
    <property type="protein sequence ID" value="XAD55763.1"/>
    <property type="molecule type" value="Genomic_DNA"/>
</dbReference>
<evidence type="ECO:0000256" key="6">
    <source>
        <dbReference type="SAM" id="Phobius"/>
    </source>
</evidence>
<dbReference type="RefSeq" id="WP_342596038.1">
    <property type="nucleotide sequence ID" value="NZ_CP151919.1"/>
</dbReference>
<comment type="subcellular location">
    <subcellularLocation>
        <location evidence="1">Cell membrane</location>
        <topology evidence="1">Multi-pass membrane protein</topology>
    </subcellularLocation>
</comment>
<proteinExistence type="predicted"/>
<sequence length="405" mass="44340">MKTCDNHISGRARLLLVFTPFMLAYLISELYRNVNGVIAPALRQNLDIGPEQLGLLSSVFLLALALVQIPSGLLLDRFGSRRTVASFMVVAALGAWLFTVPDYRAALAGRLLMGVGLGACWAGAYRANVLWWPAERLALANGTLLGLAGLGALLATLPTEALLRVLDWQTLFHALAVVTLLLALLIWAVVPTHPAERETSGASLGGLMAVMRHPLFMRLWPMTLLCEGSWLAWQGLWAGGWMREVAGLSERVTALYLLGLATAIVVGQLLLSAITDRLLRRGVPLIRPMRLMSIGFVAVQGMIVWLPLPGINLLWIAFGLLTVGPILTYAWLAAELPSHLSGRLISLLNMAATLGGFMLQYAVGWMIELWSQTNGHYPEAAWRWTFSLMIALQILAVGRLWRLPR</sequence>
<keyword evidence="4 6" id="KW-1133">Transmembrane helix</keyword>
<dbReference type="InterPro" id="IPR011701">
    <property type="entry name" value="MFS"/>
</dbReference>
<feature type="domain" description="Major facilitator superfamily (MFS) profile" evidence="7">
    <location>
        <begin position="12"/>
        <end position="405"/>
    </location>
</feature>
<dbReference type="Pfam" id="PF07690">
    <property type="entry name" value="MFS_1"/>
    <property type="match status" value="1"/>
</dbReference>
<dbReference type="PANTHER" id="PTHR43124:SF3">
    <property type="entry name" value="CHLORAMPHENICOL EFFLUX PUMP RV0191"/>
    <property type="match status" value="1"/>
</dbReference>
<dbReference type="Gene3D" id="1.20.1250.20">
    <property type="entry name" value="MFS general substrate transporter like domains"/>
    <property type="match status" value="2"/>
</dbReference>
<dbReference type="Proteomes" id="UP001453229">
    <property type="component" value="Chromosome"/>
</dbReference>
<organism evidence="8 9">
    <name type="scientific">Salinicola lusitanus</name>
    <dbReference type="NCBI Taxonomy" id="1949085"/>
    <lineage>
        <taxon>Bacteria</taxon>
        <taxon>Pseudomonadati</taxon>
        <taxon>Pseudomonadota</taxon>
        <taxon>Gammaproteobacteria</taxon>
        <taxon>Oceanospirillales</taxon>
        <taxon>Halomonadaceae</taxon>
        <taxon>Salinicola</taxon>
    </lineage>
</organism>
<keyword evidence="2" id="KW-1003">Cell membrane</keyword>
<feature type="transmembrane region" description="Helical" evidence="6">
    <location>
        <begin position="170"/>
        <end position="190"/>
    </location>
</feature>
<feature type="transmembrane region" description="Helical" evidence="6">
    <location>
        <begin position="105"/>
        <end position="125"/>
    </location>
</feature>
<evidence type="ECO:0000259" key="7">
    <source>
        <dbReference type="PROSITE" id="PS50850"/>
    </source>
</evidence>
<feature type="transmembrane region" description="Helical" evidence="6">
    <location>
        <begin position="291"/>
        <end position="308"/>
    </location>
</feature>
<dbReference type="InterPro" id="IPR036259">
    <property type="entry name" value="MFS_trans_sf"/>
</dbReference>
<accession>A0ABZ3CX57</accession>
<evidence type="ECO:0000313" key="9">
    <source>
        <dbReference type="Proteomes" id="UP001453229"/>
    </source>
</evidence>
<keyword evidence="5 6" id="KW-0472">Membrane</keyword>
<dbReference type="InterPro" id="IPR050189">
    <property type="entry name" value="MFS_Efflux_Transporters"/>
</dbReference>
<feature type="transmembrane region" description="Helical" evidence="6">
    <location>
        <begin position="253"/>
        <end position="271"/>
    </location>
</feature>
<feature type="transmembrane region" description="Helical" evidence="6">
    <location>
        <begin position="344"/>
        <end position="362"/>
    </location>
</feature>
<evidence type="ECO:0000256" key="2">
    <source>
        <dbReference type="ARBA" id="ARBA00022475"/>
    </source>
</evidence>
<feature type="transmembrane region" description="Helical" evidence="6">
    <location>
        <begin position="52"/>
        <end position="75"/>
    </location>
</feature>
<feature type="transmembrane region" description="Helical" evidence="6">
    <location>
        <begin position="137"/>
        <end position="158"/>
    </location>
</feature>
<evidence type="ECO:0000256" key="1">
    <source>
        <dbReference type="ARBA" id="ARBA00004651"/>
    </source>
</evidence>
<evidence type="ECO:0000256" key="3">
    <source>
        <dbReference type="ARBA" id="ARBA00022692"/>
    </source>
</evidence>
<dbReference type="PANTHER" id="PTHR43124">
    <property type="entry name" value="PURINE EFFLUX PUMP PBUE"/>
    <property type="match status" value="1"/>
</dbReference>
<feature type="transmembrane region" description="Helical" evidence="6">
    <location>
        <begin position="215"/>
        <end position="233"/>
    </location>
</feature>
<protein>
    <submittedName>
        <fullName evidence="8">MFS transporter</fullName>
    </submittedName>
</protein>
<reference evidence="8 9" key="1">
    <citation type="submission" date="2024-04" db="EMBL/GenBank/DDBJ databases">
        <title>Salinicola lusitanus LLJ914,a marine bacterium isolated from the Okinawa Trough.</title>
        <authorList>
            <person name="Li J."/>
        </authorList>
    </citation>
    <scope>NUCLEOTIDE SEQUENCE [LARGE SCALE GENOMIC DNA]</scope>
    <source>
        <strain evidence="8 9">LLJ914</strain>
    </source>
</reference>